<keyword evidence="10" id="KW-0921">Nickel transport</keyword>
<evidence type="ECO:0000256" key="6">
    <source>
        <dbReference type="ARBA" id="ARBA00022596"/>
    </source>
</evidence>
<keyword evidence="6" id="KW-0533">Nickel</keyword>
<feature type="transmembrane region" description="Helical" evidence="13">
    <location>
        <begin position="227"/>
        <end position="252"/>
    </location>
</feature>
<evidence type="ECO:0000256" key="10">
    <source>
        <dbReference type="ARBA" id="ARBA00023112"/>
    </source>
</evidence>
<evidence type="ECO:0000256" key="3">
    <source>
        <dbReference type="ARBA" id="ARBA00022426"/>
    </source>
</evidence>
<evidence type="ECO:0000313" key="15">
    <source>
        <dbReference type="Proteomes" id="UP000468591"/>
    </source>
</evidence>
<dbReference type="GO" id="GO:0010045">
    <property type="term" value="P:response to nickel cation"/>
    <property type="evidence" value="ECO:0007669"/>
    <property type="project" value="TreeGrafter"/>
</dbReference>
<evidence type="ECO:0000256" key="4">
    <source>
        <dbReference type="ARBA" id="ARBA00022448"/>
    </source>
</evidence>
<dbReference type="GO" id="GO:0046583">
    <property type="term" value="F:monoatomic cation efflux transmembrane transporter activity"/>
    <property type="evidence" value="ECO:0007669"/>
    <property type="project" value="TreeGrafter"/>
</dbReference>
<feature type="transmembrane region" description="Helical" evidence="13">
    <location>
        <begin position="137"/>
        <end position="155"/>
    </location>
</feature>
<keyword evidence="3" id="KW-0171">Cobalt transport</keyword>
<dbReference type="RefSeq" id="WP_164352224.1">
    <property type="nucleotide sequence ID" value="NZ_JAABNT010000002.1"/>
</dbReference>
<evidence type="ECO:0000313" key="14">
    <source>
        <dbReference type="EMBL" id="NEK21365.1"/>
    </source>
</evidence>
<dbReference type="GO" id="GO:0015099">
    <property type="term" value="F:nickel cation transmembrane transporter activity"/>
    <property type="evidence" value="ECO:0007669"/>
    <property type="project" value="UniProtKB-UniRule"/>
</dbReference>
<comment type="function">
    <text evidence="1">Efflux system for nickel and cobalt.</text>
</comment>
<reference evidence="14 15" key="1">
    <citation type="submission" date="2020-01" db="EMBL/GenBank/DDBJ databases">
        <title>Sulfitobacter sediminilitoris sp. nov., isolated from a tidal flat.</title>
        <authorList>
            <person name="Park S."/>
            <person name="Yoon J.-H."/>
        </authorList>
    </citation>
    <scope>NUCLEOTIDE SEQUENCE [LARGE SCALE GENOMIC DNA]</scope>
    <source>
        <strain evidence="14 15">JBTF-M27</strain>
    </source>
</reference>
<evidence type="ECO:0000256" key="11">
    <source>
        <dbReference type="ARBA" id="ARBA00023136"/>
    </source>
</evidence>
<dbReference type="GO" id="GO:0005886">
    <property type="term" value="C:plasma membrane"/>
    <property type="evidence" value="ECO:0007669"/>
    <property type="project" value="UniProtKB-SubCell"/>
</dbReference>
<keyword evidence="8 13" id="KW-1133">Transmembrane helix</keyword>
<dbReference type="Pfam" id="PF03824">
    <property type="entry name" value="NicO"/>
    <property type="match status" value="1"/>
</dbReference>
<evidence type="ECO:0000256" key="9">
    <source>
        <dbReference type="ARBA" id="ARBA00023065"/>
    </source>
</evidence>
<comment type="caution">
    <text evidence="14">The sequence shown here is derived from an EMBL/GenBank/DDBJ whole genome shotgun (WGS) entry which is preliminary data.</text>
</comment>
<keyword evidence="5" id="KW-1003">Cell membrane</keyword>
<dbReference type="PANTHER" id="PTHR40659:SF1">
    <property type="entry name" value="NICKEL_COBALT EFFLUX SYSTEM RCNA"/>
    <property type="match status" value="1"/>
</dbReference>
<evidence type="ECO:0000256" key="1">
    <source>
        <dbReference type="ARBA" id="ARBA00002510"/>
    </source>
</evidence>
<keyword evidence="11 13" id="KW-0472">Membrane</keyword>
<dbReference type="GO" id="GO:0006824">
    <property type="term" value="P:cobalt ion transport"/>
    <property type="evidence" value="ECO:0007669"/>
    <property type="project" value="UniProtKB-KW"/>
</dbReference>
<keyword evidence="4 13" id="KW-0813">Transport</keyword>
<proteinExistence type="inferred from homology"/>
<feature type="transmembrane region" description="Helical" evidence="13">
    <location>
        <begin position="56"/>
        <end position="76"/>
    </location>
</feature>
<name>A0A6P0C828_9RHOB</name>
<dbReference type="Proteomes" id="UP000468591">
    <property type="component" value="Unassembled WGS sequence"/>
</dbReference>
<sequence>MRYFLSFAALVVLAALGWLWLSGGFDQLSAWAASQQRGFQNTIARALRSARAGEAGAVMALLGACFAYGLAHAAGPGHGKVLIGGYGFARKVPMLRLSLIALLASLGQAVTAVTLVYLGVLVLNIGRQAMVNVTEAMMAPISYGAIGLIGLWLVWRGARKLLARSYDHAHAGDGAVCSSCGHAHGPTLDQVDQAGSLREAFALIAGIAIRPCTGALFVLIITWQMGIGGLGIGGAFAMALGTALITIFVGLAAGGLRSGVLAGLNGSAQLARAMAGIEVLAGAAVLFIAGGLLLRAI</sequence>
<evidence type="ECO:0000256" key="7">
    <source>
        <dbReference type="ARBA" id="ARBA00022692"/>
    </source>
</evidence>
<keyword evidence="12" id="KW-0170">Cobalt</keyword>
<feature type="transmembrane region" description="Helical" evidence="13">
    <location>
        <begin position="200"/>
        <end position="221"/>
    </location>
</feature>
<evidence type="ECO:0000256" key="2">
    <source>
        <dbReference type="ARBA" id="ARBA00004651"/>
    </source>
</evidence>
<protein>
    <recommendedName>
        <fullName evidence="13">Nickel/cobalt efflux system</fullName>
    </recommendedName>
</protein>
<gene>
    <name evidence="14" type="ORF">GV827_02975</name>
</gene>
<dbReference type="AlphaFoldDB" id="A0A6P0C828"/>
<comment type="subcellular location">
    <subcellularLocation>
        <location evidence="2 13">Cell membrane</location>
        <topology evidence="2 13">Multi-pass membrane protein</topology>
    </subcellularLocation>
</comment>
<comment type="similarity">
    <text evidence="13">Belongs to the NiCoT transporter (TC 2.A.52) family.</text>
</comment>
<dbReference type="PANTHER" id="PTHR40659">
    <property type="entry name" value="NICKEL/COBALT EFFLUX SYSTEM RCNA"/>
    <property type="match status" value="1"/>
</dbReference>
<dbReference type="InterPro" id="IPR051224">
    <property type="entry name" value="NiCoT_RcnA"/>
</dbReference>
<evidence type="ECO:0000256" key="8">
    <source>
        <dbReference type="ARBA" id="ARBA00022989"/>
    </source>
</evidence>
<dbReference type="EMBL" id="JAABNT010000002">
    <property type="protein sequence ID" value="NEK21365.1"/>
    <property type="molecule type" value="Genomic_DNA"/>
</dbReference>
<keyword evidence="9" id="KW-0406">Ion transport</keyword>
<keyword evidence="7 13" id="KW-0812">Transmembrane</keyword>
<feature type="transmembrane region" description="Helical" evidence="13">
    <location>
        <begin position="97"/>
        <end position="125"/>
    </location>
</feature>
<evidence type="ECO:0000256" key="5">
    <source>
        <dbReference type="ARBA" id="ARBA00022475"/>
    </source>
</evidence>
<accession>A0A6P0C828</accession>
<dbReference type="GO" id="GO:0032025">
    <property type="term" value="P:response to cobalt ion"/>
    <property type="evidence" value="ECO:0007669"/>
    <property type="project" value="TreeGrafter"/>
</dbReference>
<feature type="transmembrane region" description="Helical" evidence="13">
    <location>
        <begin position="273"/>
        <end position="294"/>
    </location>
</feature>
<evidence type="ECO:0000256" key="12">
    <source>
        <dbReference type="ARBA" id="ARBA00023285"/>
    </source>
</evidence>
<dbReference type="InterPro" id="IPR011541">
    <property type="entry name" value="Ni/Co_transpt_high_affinity"/>
</dbReference>
<evidence type="ECO:0000256" key="13">
    <source>
        <dbReference type="RuleBase" id="RU362101"/>
    </source>
</evidence>
<organism evidence="14 15">
    <name type="scientific">Sulfitobacter sediminilitoris</name>
    <dbReference type="NCBI Taxonomy" id="2698830"/>
    <lineage>
        <taxon>Bacteria</taxon>
        <taxon>Pseudomonadati</taxon>
        <taxon>Pseudomonadota</taxon>
        <taxon>Alphaproteobacteria</taxon>
        <taxon>Rhodobacterales</taxon>
        <taxon>Roseobacteraceae</taxon>
        <taxon>Sulfitobacter</taxon>
    </lineage>
</organism>
<keyword evidence="15" id="KW-1185">Reference proteome</keyword>